<dbReference type="SUPFAM" id="SSF48726">
    <property type="entry name" value="Immunoglobulin"/>
    <property type="match status" value="2"/>
</dbReference>
<dbReference type="SMART" id="SM00409">
    <property type="entry name" value="IG"/>
    <property type="match status" value="2"/>
</dbReference>
<feature type="chain" id="PRO_5041688502" description="Ig-like domain-containing protein" evidence="2">
    <location>
        <begin position="23"/>
        <end position="365"/>
    </location>
</feature>
<protein>
    <recommendedName>
        <fullName evidence="3">Ig-like domain-containing protein</fullName>
    </recommendedName>
</protein>
<sequence>MARCRFEFYHLIFLLMVATAQSKECDVLQIVEAVVNSVATLTCPLTTLPEDTQVIWEVLLGERAERVGFVSTCSSSCSIEDSTNRTQHPLCKMREVKDLQKGTSSLIISPVGITDVPWYRCTVQNRTGSYCSRVKIAVKEEPQLQTHIKECKIIDPVEKFLNETFILQCPVDRSHLGSSQLIWGTVEADVTIPITRCPTNCTFKGAQKPLCERAKTMEDGSLTISHVWPTDSQWFWCALSTSCYKFKLTVKENASTNRITIYSTIKAEGDLHTTQGPQEQTNGSSVTVVTTNATVIMIALVTAVTLFVAMLVVVYIFFRKKKKINTHNVVQENLYDVIEETIHNDLLPYSLVQFDTPILYTFNVK</sequence>
<evidence type="ECO:0000256" key="1">
    <source>
        <dbReference type="SAM" id="Phobius"/>
    </source>
</evidence>
<organism evidence="4 5">
    <name type="scientific">Tachysurus vachellii</name>
    <name type="common">Darkbarbel catfish</name>
    <name type="synonym">Pelteobagrus vachellii</name>
    <dbReference type="NCBI Taxonomy" id="175792"/>
    <lineage>
        <taxon>Eukaryota</taxon>
        <taxon>Metazoa</taxon>
        <taxon>Chordata</taxon>
        <taxon>Craniata</taxon>
        <taxon>Vertebrata</taxon>
        <taxon>Euteleostomi</taxon>
        <taxon>Actinopterygii</taxon>
        <taxon>Neopterygii</taxon>
        <taxon>Teleostei</taxon>
        <taxon>Ostariophysi</taxon>
        <taxon>Siluriformes</taxon>
        <taxon>Bagridae</taxon>
        <taxon>Tachysurus</taxon>
    </lineage>
</organism>
<evidence type="ECO:0000313" key="4">
    <source>
        <dbReference type="EMBL" id="KAK2815072.1"/>
    </source>
</evidence>
<dbReference type="PROSITE" id="PS50835">
    <property type="entry name" value="IG_LIKE"/>
    <property type="match status" value="1"/>
</dbReference>
<name>A0AA88J0G4_TACVA</name>
<evidence type="ECO:0000256" key="2">
    <source>
        <dbReference type="SAM" id="SignalP"/>
    </source>
</evidence>
<dbReference type="InterPro" id="IPR036179">
    <property type="entry name" value="Ig-like_dom_sf"/>
</dbReference>
<reference evidence="4" key="1">
    <citation type="submission" date="2023-08" db="EMBL/GenBank/DDBJ databases">
        <title>Pelteobagrus vachellii genome.</title>
        <authorList>
            <person name="Liu H."/>
        </authorList>
    </citation>
    <scope>NUCLEOTIDE SEQUENCE</scope>
    <source>
        <strain evidence="4">PRFRI_2022a</strain>
        <tissue evidence="4">Muscle</tissue>
    </source>
</reference>
<feature type="domain" description="Ig-like" evidence="3">
    <location>
        <begin position="36"/>
        <end position="137"/>
    </location>
</feature>
<comment type="caution">
    <text evidence="4">The sequence shown here is derived from an EMBL/GenBank/DDBJ whole genome shotgun (WGS) entry which is preliminary data.</text>
</comment>
<dbReference type="AlphaFoldDB" id="A0AA88J0G4"/>
<evidence type="ECO:0000259" key="3">
    <source>
        <dbReference type="PROSITE" id="PS50835"/>
    </source>
</evidence>
<keyword evidence="2" id="KW-0732">Signal</keyword>
<keyword evidence="1" id="KW-1133">Transmembrane helix</keyword>
<dbReference type="EMBL" id="JAVHJS010000026">
    <property type="protein sequence ID" value="KAK2815072.1"/>
    <property type="molecule type" value="Genomic_DNA"/>
</dbReference>
<accession>A0AA88J0G4</accession>
<gene>
    <name evidence="4" type="ORF">Q7C36_023338</name>
</gene>
<dbReference type="InterPro" id="IPR003599">
    <property type="entry name" value="Ig_sub"/>
</dbReference>
<keyword evidence="1" id="KW-0472">Membrane</keyword>
<dbReference type="Gene3D" id="2.60.40.10">
    <property type="entry name" value="Immunoglobulins"/>
    <property type="match status" value="1"/>
</dbReference>
<feature type="signal peptide" evidence="2">
    <location>
        <begin position="1"/>
        <end position="22"/>
    </location>
</feature>
<proteinExistence type="predicted"/>
<evidence type="ECO:0000313" key="5">
    <source>
        <dbReference type="Proteomes" id="UP001187315"/>
    </source>
</evidence>
<feature type="transmembrane region" description="Helical" evidence="1">
    <location>
        <begin position="295"/>
        <end position="318"/>
    </location>
</feature>
<dbReference type="InterPro" id="IPR013783">
    <property type="entry name" value="Ig-like_fold"/>
</dbReference>
<dbReference type="Proteomes" id="UP001187315">
    <property type="component" value="Unassembled WGS sequence"/>
</dbReference>
<keyword evidence="1" id="KW-0812">Transmembrane</keyword>
<dbReference type="InterPro" id="IPR007110">
    <property type="entry name" value="Ig-like_dom"/>
</dbReference>
<keyword evidence="5" id="KW-1185">Reference proteome</keyword>